<reference evidence="15" key="1">
    <citation type="submission" date="2020-07" db="EMBL/GenBank/DDBJ databases">
        <title>Multicomponent nature underlies the extraordinary mechanical properties of spider dragline silk.</title>
        <authorList>
            <person name="Kono N."/>
            <person name="Nakamura H."/>
            <person name="Mori M."/>
            <person name="Yoshida Y."/>
            <person name="Ohtoshi R."/>
            <person name="Malay A.D."/>
            <person name="Moran D.A.P."/>
            <person name="Tomita M."/>
            <person name="Numata K."/>
            <person name="Arakawa K."/>
        </authorList>
    </citation>
    <scope>NUCLEOTIDE SEQUENCE</scope>
</reference>
<evidence type="ECO:0000256" key="10">
    <source>
        <dbReference type="ARBA" id="ARBA00023043"/>
    </source>
</evidence>
<dbReference type="GO" id="GO:0006887">
    <property type="term" value="P:exocytosis"/>
    <property type="evidence" value="ECO:0007669"/>
    <property type="project" value="UniProtKB-KW"/>
</dbReference>
<evidence type="ECO:0000256" key="1">
    <source>
        <dbReference type="ARBA" id="ARBA00004175"/>
    </source>
</evidence>
<dbReference type="SUPFAM" id="SSF48403">
    <property type="entry name" value="Ankyrin repeat"/>
    <property type="match status" value="1"/>
</dbReference>
<gene>
    <name evidence="15" type="primary">COM42_02790</name>
    <name evidence="15" type="ORF">TNCT_175651</name>
</gene>
<protein>
    <submittedName>
        <fullName evidence="15">ANK_REP_REGION domain-containing protein</fullName>
    </submittedName>
</protein>
<evidence type="ECO:0000256" key="12">
    <source>
        <dbReference type="PROSITE-ProRule" id="PRU00023"/>
    </source>
</evidence>
<evidence type="ECO:0000256" key="3">
    <source>
        <dbReference type="ARBA" id="ARBA00022483"/>
    </source>
</evidence>
<dbReference type="PANTHER" id="PTHR24123">
    <property type="entry name" value="ANKYRIN REPEAT-CONTAINING"/>
    <property type="match status" value="1"/>
</dbReference>
<dbReference type="InterPro" id="IPR036770">
    <property type="entry name" value="Ankyrin_rpt-contain_sf"/>
</dbReference>
<dbReference type="GO" id="GO:0044231">
    <property type="term" value="C:host cell presynaptic membrane"/>
    <property type="evidence" value="ECO:0007669"/>
    <property type="project" value="UniProtKB-KW"/>
</dbReference>
<comment type="subcellular location">
    <subcellularLocation>
        <location evidence="2">Secreted</location>
    </subcellularLocation>
    <subcellularLocation>
        <location evidence="1">Target cell membrane</location>
    </subcellularLocation>
</comment>
<evidence type="ECO:0000256" key="5">
    <source>
        <dbReference type="ARBA" id="ARBA00022537"/>
    </source>
</evidence>
<dbReference type="AlphaFoldDB" id="A0A8X6G531"/>
<dbReference type="PROSITE" id="PS50088">
    <property type="entry name" value="ANK_REPEAT"/>
    <property type="match status" value="4"/>
</dbReference>
<dbReference type="Proteomes" id="UP000887116">
    <property type="component" value="Unassembled WGS sequence"/>
</dbReference>
<dbReference type="GO" id="GO:0005576">
    <property type="term" value="C:extracellular region"/>
    <property type="evidence" value="ECO:0007669"/>
    <property type="project" value="UniProtKB-SubCell"/>
</dbReference>
<feature type="repeat" description="ANK" evidence="12">
    <location>
        <begin position="269"/>
        <end position="292"/>
    </location>
</feature>
<evidence type="ECO:0000256" key="7">
    <source>
        <dbReference type="ARBA" id="ARBA00022699"/>
    </source>
</evidence>
<dbReference type="PANTHER" id="PTHR24123:SF33">
    <property type="entry name" value="PROTEIN HOS4"/>
    <property type="match status" value="1"/>
</dbReference>
<evidence type="ECO:0000256" key="2">
    <source>
        <dbReference type="ARBA" id="ARBA00004613"/>
    </source>
</evidence>
<evidence type="ECO:0000256" key="14">
    <source>
        <dbReference type="SAM" id="Phobius"/>
    </source>
</evidence>
<dbReference type="GO" id="GO:0090729">
    <property type="term" value="F:toxin activity"/>
    <property type="evidence" value="ECO:0007669"/>
    <property type="project" value="UniProtKB-KW"/>
</dbReference>
<evidence type="ECO:0000256" key="6">
    <source>
        <dbReference type="ARBA" id="ARBA00022656"/>
    </source>
</evidence>
<dbReference type="OrthoDB" id="6437551at2759"/>
<keyword evidence="14" id="KW-1133">Transmembrane helix</keyword>
<keyword evidence="11" id="KW-1053">Target membrane</keyword>
<dbReference type="Pfam" id="PF13857">
    <property type="entry name" value="Ank_5"/>
    <property type="match status" value="1"/>
</dbReference>
<feature type="repeat" description="ANK" evidence="12">
    <location>
        <begin position="304"/>
        <end position="336"/>
    </location>
</feature>
<dbReference type="PRINTS" id="PR01415">
    <property type="entry name" value="ANKYRIN"/>
</dbReference>
<keyword evidence="3" id="KW-0268">Exocytosis</keyword>
<evidence type="ECO:0000256" key="11">
    <source>
        <dbReference type="ARBA" id="ARBA00023298"/>
    </source>
</evidence>
<keyword evidence="14" id="KW-0812">Transmembrane</keyword>
<keyword evidence="5" id="KW-1052">Target cell membrane</keyword>
<proteinExistence type="predicted"/>
<comment type="caution">
    <text evidence="15">The sequence shown here is derived from an EMBL/GenBank/DDBJ whole genome shotgun (WGS) entry which is preliminary data.</text>
</comment>
<dbReference type="Pfam" id="PF12796">
    <property type="entry name" value="Ank_2"/>
    <property type="match status" value="2"/>
</dbReference>
<dbReference type="InterPro" id="IPR051165">
    <property type="entry name" value="Multifunctional_ANK_Repeat"/>
</dbReference>
<dbReference type="Gene3D" id="1.25.40.20">
    <property type="entry name" value="Ankyrin repeat-containing domain"/>
    <property type="match status" value="4"/>
</dbReference>
<dbReference type="GO" id="GO:0044218">
    <property type="term" value="C:other organism cell membrane"/>
    <property type="evidence" value="ECO:0007669"/>
    <property type="project" value="UniProtKB-KW"/>
</dbReference>
<dbReference type="Pfam" id="PF00023">
    <property type="entry name" value="Ank"/>
    <property type="match status" value="1"/>
</dbReference>
<dbReference type="EMBL" id="BMAO01004715">
    <property type="protein sequence ID" value="GFQ96487.1"/>
    <property type="molecule type" value="Genomic_DNA"/>
</dbReference>
<keyword evidence="4" id="KW-0964">Secreted</keyword>
<keyword evidence="9" id="KW-0638">Presynaptic neurotoxin</keyword>
<accession>A0A8X6G531</accession>
<evidence type="ECO:0000256" key="4">
    <source>
        <dbReference type="ARBA" id="ARBA00022525"/>
    </source>
</evidence>
<feature type="region of interest" description="Disordered" evidence="13">
    <location>
        <begin position="486"/>
        <end position="506"/>
    </location>
</feature>
<keyword evidence="14" id="KW-0472">Membrane</keyword>
<keyword evidence="7" id="KW-0528">Neurotoxin</keyword>
<keyword evidence="16" id="KW-1185">Reference proteome</keyword>
<organism evidence="15 16">
    <name type="scientific">Trichonephila clavata</name>
    <name type="common">Joro spider</name>
    <name type="synonym">Nephila clavata</name>
    <dbReference type="NCBI Taxonomy" id="2740835"/>
    <lineage>
        <taxon>Eukaryota</taxon>
        <taxon>Metazoa</taxon>
        <taxon>Ecdysozoa</taxon>
        <taxon>Arthropoda</taxon>
        <taxon>Chelicerata</taxon>
        <taxon>Arachnida</taxon>
        <taxon>Araneae</taxon>
        <taxon>Araneomorphae</taxon>
        <taxon>Entelegynae</taxon>
        <taxon>Araneoidea</taxon>
        <taxon>Nephilidae</taxon>
        <taxon>Trichonephila</taxon>
    </lineage>
</organism>
<keyword evidence="6" id="KW-0800">Toxin</keyword>
<keyword evidence="10 12" id="KW-0040">ANK repeat</keyword>
<dbReference type="InterPro" id="IPR002110">
    <property type="entry name" value="Ankyrin_rpt"/>
</dbReference>
<feature type="repeat" description="ANK" evidence="12">
    <location>
        <begin position="236"/>
        <end position="268"/>
    </location>
</feature>
<keyword evidence="8" id="KW-0677">Repeat</keyword>
<dbReference type="SMART" id="SM00248">
    <property type="entry name" value="ANK"/>
    <property type="match status" value="8"/>
</dbReference>
<name>A0A8X6G531_TRICU</name>
<sequence length="506" mass="55248">MTIEHEQWKEILSAIDNEADLSKDNVIEKVKEKLSQYSDEYKEWDKASFDVNHLFHAVDKPDNPVFREDDNCTLLHLAARNNLENITEALLGVEGIDVNAADRRPVWTPLYYAARFNSEKVIDILLKAEKININAESCRKCTPLHIAAHYDSGKAIGALLKVEGIDVNAKNQDDETPLHCAAQFCNEEAMSALLKAEEINVNAIDKDNKTPLHVVASESCKSSNRKRADVNARNQDRYTPLHSAVQGGCARIVKTLIEEGADVKVVNKNGSTPLHLAASRYNDEEIVKALLKVEEVDINALDENGSTPLHLAVRHASSDIVEILIENGADVNAANKDGSTPLHLAATHNKWVVGVLIDKKSDLFSKDNEGRTPRDLAEDDDTKKLLKVAEEKQLEKLSKKTDLPQDDKDTTRLLGKTEPTSAIKNGIIAGCATAALSTAIAVTLFATGTVAVELMSIMIAAAIVTAVALAVGGITYSILKPSTKMDETKEAQNVNRDGNVLGDGRQ</sequence>
<evidence type="ECO:0000313" key="16">
    <source>
        <dbReference type="Proteomes" id="UP000887116"/>
    </source>
</evidence>
<evidence type="ECO:0000256" key="9">
    <source>
        <dbReference type="ARBA" id="ARBA00023028"/>
    </source>
</evidence>
<evidence type="ECO:0000256" key="8">
    <source>
        <dbReference type="ARBA" id="ARBA00022737"/>
    </source>
</evidence>
<dbReference type="PROSITE" id="PS50297">
    <property type="entry name" value="ANK_REP_REGION"/>
    <property type="match status" value="3"/>
</dbReference>
<feature type="transmembrane region" description="Helical" evidence="14">
    <location>
        <begin position="454"/>
        <end position="479"/>
    </location>
</feature>
<feature type="repeat" description="ANK" evidence="12">
    <location>
        <begin position="139"/>
        <end position="172"/>
    </location>
</feature>
<feature type="transmembrane region" description="Helical" evidence="14">
    <location>
        <begin position="426"/>
        <end position="448"/>
    </location>
</feature>
<evidence type="ECO:0000313" key="15">
    <source>
        <dbReference type="EMBL" id="GFQ96487.1"/>
    </source>
</evidence>
<evidence type="ECO:0000256" key="13">
    <source>
        <dbReference type="SAM" id="MobiDB-lite"/>
    </source>
</evidence>